<name>A0A0D8BQW6_GEOKU</name>
<dbReference type="AlphaFoldDB" id="A0A0D8BQW6"/>
<organism evidence="1 2">
    <name type="scientific">Geobacillus kaustophilus</name>
    <dbReference type="NCBI Taxonomy" id="1462"/>
    <lineage>
        <taxon>Bacteria</taxon>
        <taxon>Bacillati</taxon>
        <taxon>Bacillota</taxon>
        <taxon>Bacilli</taxon>
        <taxon>Bacillales</taxon>
        <taxon>Anoxybacillaceae</taxon>
        <taxon>Geobacillus</taxon>
        <taxon>Geobacillus thermoleovorans group</taxon>
    </lineage>
</organism>
<comment type="caution">
    <text evidence="1">The sequence shown here is derived from an EMBL/GenBank/DDBJ whole genome shotgun (WGS) entry which is preliminary data.</text>
</comment>
<accession>A0A0D8BQW6</accession>
<sequence length="60" mass="7112">MILVRCLRYKVQDGKYVFRKGDLYRATVSGDNVEVINHYGMTVRLSLREFNHYFIVVSQL</sequence>
<reference evidence="1 2" key="1">
    <citation type="submission" date="2015-01" db="EMBL/GenBank/DDBJ databases">
        <authorList>
            <person name="Filippidou S."/>
            <person name="Jeanneret N."/>
            <person name="Russel-Delif L."/>
            <person name="Junier T."/>
            <person name="Wunderlin T."/>
            <person name="Molina V."/>
            <person name="Johnson S.L."/>
            <person name="Davenport K.W."/>
            <person name="Chain P.S."/>
            <person name="Dorador C."/>
            <person name="Junier P."/>
        </authorList>
    </citation>
    <scope>NUCLEOTIDE SEQUENCE [LARGE SCALE GENOMIC DNA]</scope>
    <source>
        <strain evidence="1 2">Et7/4</strain>
    </source>
</reference>
<gene>
    <name evidence="1" type="ORF">LG52_31</name>
</gene>
<dbReference type="Proteomes" id="UP000032522">
    <property type="component" value="Unassembled WGS sequence"/>
</dbReference>
<evidence type="ECO:0000313" key="2">
    <source>
        <dbReference type="Proteomes" id="UP000032522"/>
    </source>
</evidence>
<dbReference type="EMBL" id="JYBP01000003">
    <property type="protein sequence ID" value="KJE26613.1"/>
    <property type="molecule type" value="Genomic_DNA"/>
</dbReference>
<evidence type="ECO:0000313" key="1">
    <source>
        <dbReference type="EMBL" id="KJE26613.1"/>
    </source>
</evidence>
<protein>
    <submittedName>
        <fullName evidence="1">Uncharacterized protein</fullName>
    </submittedName>
</protein>
<proteinExistence type="predicted"/>